<dbReference type="OrthoDB" id="283575at2759"/>
<evidence type="ECO:0000259" key="10">
    <source>
        <dbReference type="PROSITE" id="PS51670"/>
    </source>
</evidence>
<feature type="domain" description="ShKT" evidence="10">
    <location>
        <begin position="88"/>
        <end position="125"/>
    </location>
</feature>
<feature type="disulfide bond" evidence="6">
    <location>
        <begin position="320"/>
        <end position="329"/>
    </location>
</feature>
<comment type="caution">
    <text evidence="6">Lacks conserved residue(s) required for the propagation of feature annotation.</text>
</comment>
<dbReference type="Pfam" id="PF01549">
    <property type="entry name" value="ShK"/>
    <property type="match status" value="2"/>
</dbReference>
<keyword evidence="5" id="KW-0325">Glycoprotein</keyword>
<dbReference type="PANTHER" id="PTHR12916">
    <property type="entry name" value="CYTOCHROME C OXIDASE POLYPEPTIDE VIC-2"/>
    <property type="match status" value="1"/>
</dbReference>
<protein>
    <submittedName>
        <fullName evidence="11">Delta A</fullName>
    </submittedName>
</protein>
<dbReference type="GO" id="GO:0005509">
    <property type="term" value="F:calcium ion binding"/>
    <property type="evidence" value="ECO:0007669"/>
    <property type="project" value="InterPro"/>
</dbReference>
<keyword evidence="2 8" id="KW-0732">Signal</keyword>
<feature type="domain" description="EGF-like" evidence="9">
    <location>
        <begin position="252"/>
        <end position="291"/>
    </location>
</feature>
<evidence type="ECO:0000259" key="9">
    <source>
        <dbReference type="PROSITE" id="PS50026"/>
    </source>
</evidence>
<evidence type="ECO:0000256" key="8">
    <source>
        <dbReference type="SAM" id="SignalP"/>
    </source>
</evidence>
<dbReference type="PROSITE" id="PS50026">
    <property type="entry name" value="EGF_3"/>
    <property type="match status" value="5"/>
</dbReference>
<dbReference type="PROSITE" id="PS00022">
    <property type="entry name" value="EGF_1"/>
    <property type="match status" value="6"/>
</dbReference>
<proteinExistence type="predicted"/>
<comment type="caution">
    <text evidence="11">The sequence shown here is derived from an EMBL/GenBank/DDBJ whole genome shotgun (WGS) entry which is preliminary data.</text>
</comment>
<feature type="disulfide bond" evidence="6">
    <location>
        <begin position="281"/>
        <end position="290"/>
    </location>
</feature>
<accession>A0A3M7QQ63</accession>
<dbReference type="InterPro" id="IPR013032">
    <property type="entry name" value="EGF-like_CS"/>
</dbReference>
<dbReference type="Proteomes" id="UP000276133">
    <property type="component" value="Unassembled WGS sequence"/>
</dbReference>
<dbReference type="SMART" id="SM00179">
    <property type="entry name" value="EGF_CA"/>
    <property type="match status" value="3"/>
</dbReference>
<feature type="domain" description="EGF-like" evidence="9">
    <location>
        <begin position="333"/>
        <end position="370"/>
    </location>
</feature>
<feature type="chain" id="PRO_5017934317" evidence="8">
    <location>
        <begin position="28"/>
        <end position="458"/>
    </location>
</feature>
<keyword evidence="1 6" id="KW-0245">EGF-like domain</keyword>
<evidence type="ECO:0000313" key="11">
    <source>
        <dbReference type="EMBL" id="RNA13482.1"/>
    </source>
</evidence>
<evidence type="ECO:0000256" key="2">
    <source>
        <dbReference type="ARBA" id="ARBA00022729"/>
    </source>
</evidence>
<gene>
    <name evidence="11" type="ORF">BpHYR1_017998</name>
</gene>
<dbReference type="CDD" id="cd00054">
    <property type="entry name" value="EGF_CA"/>
    <property type="match status" value="3"/>
</dbReference>
<evidence type="ECO:0000256" key="1">
    <source>
        <dbReference type="ARBA" id="ARBA00022536"/>
    </source>
</evidence>
<evidence type="ECO:0000313" key="12">
    <source>
        <dbReference type="Proteomes" id="UP000276133"/>
    </source>
</evidence>
<dbReference type="InterPro" id="IPR003582">
    <property type="entry name" value="ShKT_dom"/>
</dbReference>
<evidence type="ECO:0000256" key="7">
    <source>
        <dbReference type="PROSITE-ProRule" id="PRU01005"/>
    </source>
</evidence>
<dbReference type="Pfam" id="PF12661">
    <property type="entry name" value="hEGF"/>
    <property type="match status" value="2"/>
</dbReference>
<keyword evidence="4 6" id="KW-1015">Disulfide bond</keyword>
<feature type="disulfide bond" evidence="6">
    <location>
        <begin position="201"/>
        <end position="210"/>
    </location>
</feature>
<dbReference type="FunFam" id="2.10.25.10:FF:000012">
    <property type="entry name" value="Delta-like protein"/>
    <property type="match status" value="1"/>
</dbReference>
<keyword evidence="3" id="KW-0677">Repeat</keyword>
<feature type="domain" description="EGF-like" evidence="9">
    <location>
        <begin position="214"/>
        <end position="250"/>
    </location>
</feature>
<keyword evidence="12" id="KW-1185">Reference proteome</keyword>
<dbReference type="SMART" id="SM00181">
    <property type="entry name" value="EGF"/>
    <property type="match status" value="6"/>
</dbReference>
<dbReference type="InterPro" id="IPR000742">
    <property type="entry name" value="EGF"/>
</dbReference>
<sequence>MSKKNFFMPTNLAIFLILAAYLQSSYAFSECNLNPGIVFNHIPNVSNCLSLIAYYQSQGNDPQKWCQNQFNYQRCCLTCQNYLRLPLCFDSSIDCITRASMGLCGVILSDNIPIRSYCQKSCGSCNAPVLSCSNLYSGCSTGFCMHTTYFSIHSVQCQCPANRGGPYCNQVNPCFSKNPCQNGGTCTANYDHPQASYTCRCRSGCRGTNCEICDTACSNYSCLNGGHCAINSNGHPYCVCQPNYNGTFCENLINKCDSNPCLNGAECVPLYGNHPSYTCKCLPGCSGFNCEHCNTGCKNYPCMNGGYCTLNPNGLPYCICQPDYIGNFCETKIIDSCSSRPCLNGGSCQNWFNNNYKCTCLPNYTGRNCGHVIPSDICIRGDLDSRSCHEWKIHGFCDYNYLFRNIPVPLYCPIACGICTFPPCLDMDVNCLLWASYGFCDYLNKSYPGLCKRSCNAC</sequence>
<dbReference type="Pfam" id="PF00008">
    <property type="entry name" value="EGF"/>
    <property type="match status" value="2"/>
</dbReference>
<feature type="disulfide bond" evidence="7">
    <location>
        <begin position="424"/>
        <end position="458"/>
    </location>
</feature>
<dbReference type="InterPro" id="IPR001881">
    <property type="entry name" value="EGF-like_Ca-bd_dom"/>
</dbReference>
<dbReference type="STRING" id="10195.A0A3M7QQ63"/>
<feature type="disulfide bond" evidence="6">
    <location>
        <begin position="360"/>
        <end position="369"/>
    </location>
</feature>
<dbReference type="AlphaFoldDB" id="A0A3M7QQ63"/>
<organism evidence="11 12">
    <name type="scientific">Brachionus plicatilis</name>
    <name type="common">Marine rotifer</name>
    <name type="synonym">Brachionus muelleri</name>
    <dbReference type="NCBI Taxonomy" id="10195"/>
    <lineage>
        <taxon>Eukaryota</taxon>
        <taxon>Metazoa</taxon>
        <taxon>Spiralia</taxon>
        <taxon>Gnathifera</taxon>
        <taxon>Rotifera</taxon>
        <taxon>Eurotatoria</taxon>
        <taxon>Monogononta</taxon>
        <taxon>Pseudotrocha</taxon>
        <taxon>Ploima</taxon>
        <taxon>Brachionidae</taxon>
        <taxon>Brachionus</taxon>
    </lineage>
</organism>
<evidence type="ECO:0000256" key="4">
    <source>
        <dbReference type="ARBA" id="ARBA00023157"/>
    </source>
</evidence>
<feature type="domain" description="ShKT" evidence="10">
    <location>
        <begin position="424"/>
        <end position="458"/>
    </location>
</feature>
<dbReference type="SMART" id="SM00254">
    <property type="entry name" value="ShKT"/>
    <property type="match status" value="3"/>
</dbReference>
<evidence type="ECO:0000256" key="3">
    <source>
        <dbReference type="ARBA" id="ARBA00022737"/>
    </source>
</evidence>
<feature type="signal peptide" evidence="8">
    <location>
        <begin position="1"/>
        <end position="27"/>
    </location>
</feature>
<feature type="domain" description="EGF-like" evidence="9">
    <location>
        <begin position="170"/>
        <end position="211"/>
    </location>
</feature>
<feature type="domain" description="EGF-like" evidence="9">
    <location>
        <begin position="294"/>
        <end position="330"/>
    </location>
</feature>
<dbReference type="PROSITE" id="PS51670">
    <property type="entry name" value="SHKT"/>
    <property type="match status" value="2"/>
</dbReference>
<name>A0A3M7QQ63_BRAPC</name>
<reference evidence="11 12" key="1">
    <citation type="journal article" date="2018" name="Sci. Rep.">
        <title>Genomic signatures of local adaptation to the degree of environmental predictability in rotifers.</title>
        <authorList>
            <person name="Franch-Gras L."/>
            <person name="Hahn C."/>
            <person name="Garcia-Roger E.M."/>
            <person name="Carmona M.J."/>
            <person name="Serra M."/>
            <person name="Gomez A."/>
        </authorList>
    </citation>
    <scope>NUCLEOTIDE SEQUENCE [LARGE SCALE GENOMIC DNA]</scope>
    <source>
        <strain evidence="11">HYR1</strain>
    </source>
</reference>
<dbReference type="SUPFAM" id="SSF57196">
    <property type="entry name" value="EGF/Laminin"/>
    <property type="match status" value="5"/>
</dbReference>
<dbReference type="EMBL" id="REGN01005401">
    <property type="protein sequence ID" value="RNA13482.1"/>
    <property type="molecule type" value="Genomic_DNA"/>
</dbReference>
<dbReference type="PANTHER" id="PTHR12916:SF4">
    <property type="entry name" value="UNINFLATABLE, ISOFORM C"/>
    <property type="match status" value="1"/>
</dbReference>
<feature type="disulfide bond" evidence="6">
    <location>
        <begin position="240"/>
        <end position="249"/>
    </location>
</feature>
<dbReference type="Gene3D" id="2.10.25.10">
    <property type="entry name" value="Laminin"/>
    <property type="match status" value="5"/>
</dbReference>
<evidence type="ECO:0000256" key="5">
    <source>
        <dbReference type="ARBA" id="ARBA00023180"/>
    </source>
</evidence>
<evidence type="ECO:0000256" key="6">
    <source>
        <dbReference type="PROSITE-ProRule" id="PRU00076"/>
    </source>
</evidence>